<dbReference type="PANTHER" id="PTHR33393">
    <property type="entry name" value="POLYGLUTAMINE SYNTHESIS ACCESSORY PROTEIN RV0574C-RELATED"/>
    <property type="match status" value="1"/>
</dbReference>
<dbReference type="AlphaFoldDB" id="A0A939B3E2"/>
<evidence type="ECO:0000259" key="2">
    <source>
        <dbReference type="SMART" id="SM00854"/>
    </source>
</evidence>
<comment type="similarity">
    <text evidence="1">Belongs to the CapA family.</text>
</comment>
<dbReference type="PANTHER" id="PTHR33393:SF13">
    <property type="entry name" value="PGA BIOSYNTHESIS PROTEIN CAPA"/>
    <property type="match status" value="1"/>
</dbReference>
<dbReference type="EMBL" id="JACJJL010000001">
    <property type="protein sequence ID" value="MBM6660324.1"/>
    <property type="molecule type" value="Genomic_DNA"/>
</dbReference>
<organism evidence="3 4">
    <name type="scientific">Marseilla massiliensis</name>
    <dbReference type="NCBI Taxonomy" id="1841864"/>
    <lineage>
        <taxon>Bacteria</taxon>
        <taxon>Pseudomonadati</taxon>
        <taxon>Bacteroidota</taxon>
        <taxon>Bacteroidia</taxon>
        <taxon>Bacteroidales</taxon>
        <taxon>Prevotellaceae</taxon>
        <taxon>Marseilla</taxon>
    </lineage>
</organism>
<reference evidence="3 4" key="1">
    <citation type="journal article" date="2021" name="Sci. Rep.">
        <title>The distribution of antibiotic resistance genes in chicken gut microbiota commensals.</title>
        <authorList>
            <person name="Juricova H."/>
            <person name="Matiasovicova J."/>
            <person name="Kubasova T."/>
            <person name="Cejkova D."/>
            <person name="Rychlik I."/>
        </authorList>
    </citation>
    <scope>NUCLEOTIDE SEQUENCE [LARGE SCALE GENOMIC DNA]</scope>
    <source>
        <strain evidence="3 4">An819</strain>
    </source>
</reference>
<evidence type="ECO:0000313" key="3">
    <source>
        <dbReference type="EMBL" id="MBM6660324.1"/>
    </source>
</evidence>
<dbReference type="Proteomes" id="UP000764045">
    <property type="component" value="Unassembled WGS sequence"/>
</dbReference>
<protein>
    <submittedName>
        <fullName evidence="3">CapA family protein</fullName>
    </submittedName>
</protein>
<dbReference type="InterPro" id="IPR019079">
    <property type="entry name" value="Capsule_synth_CapA"/>
</dbReference>
<dbReference type="SMART" id="SM00854">
    <property type="entry name" value="PGA_cap"/>
    <property type="match status" value="1"/>
</dbReference>
<evidence type="ECO:0000313" key="4">
    <source>
        <dbReference type="Proteomes" id="UP000764045"/>
    </source>
</evidence>
<sequence>MRIKGVWLLVAALMAVCLGCKTAQRSRNHGFARAEGHAVSPGNGCGGGAAVAGADSLVMLFTGDVMLGRDVGRLIRHGGADRLFSQSVDSLFATAHVVVVNIECPVTQKESPLNKRFVFRADTTVLPVLRKHGITHLNMANNHTIDHGRVGLEDTYNNILNAGMVPIGYGSNDSEACRPVMVGGGPRPVFVLASLRVMSENYVYMPDRPSVAEASVGRLCDSVRAIRRRVPSACIVVCLHWGVEHTLHPTLMQRHEGHMLVDAGADAVIGHHSHTAQDVEIYRHRPIFYSLGNFIFDLDRPLNRRGLVAKLTVTADSLLVDSLPVEIRKCVPEVVGRVRQPAVWGMGAGR</sequence>
<feature type="domain" description="Capsule synthesis protein CapA" evidence="2">
    <location>
        <begin position="58"/>
        <end position="298"/>
    </location>
</feature>
<keyword evidence="4" id="KW-1185">Reference proteome</keyword>
<dbReference type="Pfam" id="PF09587">
    <property type="entry name" value="PGA_cap"/>
    <property type="match status" value="1"/>
</dbReference>
<dbReference type="InterPro" id="IPR029052">
    <property type="entry name" value="Metallo-depent_PP-like"/>
</dbReference>
<dbReference type="SUPFAM" id="SSF56300">
    <property type="entry name" value="Metallo-dependent phosphatases"/>
    <property type="match status" value="1"/>
</dbReference>
<proteinExistence type="inferred from homology"/>
<dbReference type="RefSeq" id="WP_205106968.1">
    <property type="nucleotide sequence ID" value="NZ_JACJJL010000001.1"/>
</dbReference>
<dbReference type="CDD" id="cd07381">
    <property type="entry name" value="MPP_CapA"/>
    <property type="match status" value="1"/>
</dbReference>
<dbReference type="InterPro" id="IPR052169">
    <property type="entry name" value="CW_Biosynth-Accessory"/>
</dbReference>
<gene>
    <name evidence="3" type="ORF">H6B30_00895</name>
</gene>
<accession>A0A939B3E2</accession>
<comment type="caution">
    <text evidence="3">The sequence shown here is derived from an EMBL/GenBank/DDBJ whole genome shotgun (WGS) entry which is preliminary data.</text>
</comment>
<name>A0A939B3E2_9BACT</name>
<evidence type="ECO:0000256" key="1">
    <source>
        <dbReference type="ARBA" id="ARBA00005662"/>
    </source>
</evidence>